<dbReference type="SUPFAM" id="SSF47090">
    <property type="entry name" value="PGBD-like"/>
    <property type="match status" value="1"/>
</dbReference>
<dbReference type="RefSeq" id="WP_395509541.1">
    <property type="nucleotide sequence ID" value="NZ_JBBDHD010000021.1"/>
</dbReference>
<evidence type="ECO:0000256" key="4">
    <source>
        <dbReference type="SAM" id="SignalP"/>
    </source>
</evidence>
<evidence type="ECO:0000313" key="7">
    <source>
        <dbReference type="Proteomes" id="UP001610631"/>
    </source>
</evidence>
<dbReference type="InterPro" id="IPR036366">
    <property type="entry name" value="PGBDSf"/>
</dbReference>
<accession>A0ABW7PBE6</accession>
<feature type="region of interest" description="Disordered" evidence="3">
    <location>
        <begin position="27"/>
        <end position="58"/>
    </location>
</feature>
<dbReference type="InterPro" id="IPR036365">
    <property type="entry name" value="PGBD-like_sf"/>
</dbReference>
<organism evidence="6 7">
    <name type="scientific">Streptomyces racemochromogenes</name>
    <dbReference type="NCBI Taxonomy" id="67353"/>
    <lineage>
        <taxon>Bacteria</taxon>
        <taxon>Bacillati</taxon>
        <taxon>Actinomycetota</taxon>
        <taxon>Actinomycetes</taxon>
        <taxon>Kitasatosporales</taxon>
        <taxon>Streptomycetaceae</taxon>
        <taxon>Streptomyces</taxon>
    </lineage>
</organism>
<dbReference type="Pfam" id="PF01471">
    <property type="entry name" value="PG_binding_1"/>
    <property type="match status" value="1"/>
</dbReference>
<comment type="subcellular location">
    <subcellularLocation>
        <location evidence="1">Cell envelope</location>
    </subcellularLocation>
</comment>
<feature type="region of interest" description="Disordered" evidence="3">
    <location>
        <begin position="184"/>
        <end position="207"/>
    </location>
</feature>
<feature type="compositionally biased region" description="Basic and acidic residues" evidence="3">
    <location>
        <begin position="29"/>
        <end position="55"/>
    </location>
</feature>
<dbReference type="InterPro" id="IPR002477">
    <property type="entry name" value="Peptidoglycan-bd-like"/>
</dbReference>
<dbReference type="InterPro" id="IPR050465">
    <property type="entry name" value="UPF0194_transport"/>
</dbReference>
<keyword evidence="2" id="KW-0175">Coiled coil</keyword>
<reference evidence="6 7" key="1">
    <citation type="submission" date="2024-03" db="EMBL/GenBank/DDBJ databases">
        <title>Whole genome sequencing of Streptomyces racemochromogenes, to identify antimicrobial biosynthetic gene clusters.</title>
        <authorList>
            <person name="Suryawanshi P."/>
            <person name="Krishnaraj P.U."/>
            <person name="Arun Y.P."/>
            <person name="Suryawanshi M.P."/>
            <person name="Rakshit O."/>
        </authorList>
    </citation>
    <scope>NUCLEOTIDE SEQUENCE [LARGE SCALE GENOMIC DNA]</scope>
    <source>
        <strain evidence="6 7">AUDT626</strain>
    </source>
</reference>
<dbReference type="EMBL" id="JBBDHD010000021">
    <property type="protein sequence ID" value="MFH7595689.1"/>
    <property type="molecule type" value="Genomic_DNA"/>
</dbReference>
<feature type="domain" description="Peptidoglycan binding-like" evidence="5">
    <location>
        <begin position="125"/>
        <end position="177"/>
    </location>
</feature>
<feature type="signal peptide" evidence="4">
    <location>
        <begin position="1"/>
        <end position="24"/>
    </location>
</feature>
<keyword evidence="7" id="KW-1185">Reference proteome</keyword>
<sequence length="370" mass="37881">MNRRGKWLLGSLAVVLAATGGGYAVTAQPRDDRAAQPDRRADGLPRRTEPVRRGDLSSGLTVEGTLGYAQERRLNAPGPGVLTWAAAAGTAVERDGRLYEIAGRPVRLMYGTTPMYRQLKTGDKGEDVQQLKRNLVALGYGTGLDPADATFTAGTATAVKRWQKAHKAPETGEVGREDLAFASGPQRVQRSDAQVGDEPGPGKPVLTLTGTERMVRFQLDTAKAGTVKTGDPVTVTLPGGGTATGKIDSVGGTAAPDGGGNGPGGSGGGGGGGNGKPKVQVGVTLDDAGRVKGPDQSPVSVRLAGETRKGVLSVPVNALLALAGGGFGVQVVEDGRVREIPVELGIFGQGRVEVKADALKEGVRVGVPST</sequence>
<gene>
    <name evidence="6" type="ORF">WDV06_11385</name>
</gene>
<protein>
    <submittedName>
        <fullName evidence="6">Efflux RND transporter periplasmic adaptor subunit</fullName>
    </submittedName>
</protein>
<feature type="region of interest" description="Disordered" evidence="3">
    <location>
        <begin position="233"/>
        <end position="280"/>
    </location>
</feature>
<feature type="compositionally biased region" description="Gly residues" evidence="3">
    <location>
        <begin position="257"/>
        <end position="275"/>
    </location>
</feature>
<dbReference type="PANTHER" id="PTHR32347:SF27">
    <property type="entry name" value="RND EFFLUX PUMP MEMBRANE FUSION PROTEIN BARREL-SANDWICH DOMAIN-CONTAINING PROTEIN"/>
    <property type="match status" value="1"/>
</dbReference>
<proteinExistence type="predicted"/>
<evidence type="ECO:0000259" key="5">
    <source>
        <dbReference type="Pfam" id="PF01471"/>
    </source>
</evidence>
<keyword evidence="4" id="KW-0732">Signal</keyword>
<evidence type="ECO:0000256" key="2">
    <source>
        <dbReference type="ARBA" id="ARBA00023054"/>
    </source>
</evidence>
<dbReference type="Proteomes" id="UP001610631">
    <property type="component" value="Unassembled WGS sequence"/>
</dbReference>
<evidence type="ECO:0000256" key="3">
    <source>
        <dbReference type="SAM" id="MobiDB-lite"/>
    </source>
</evidence>
<comment type="caution">
    <text evidence="6">The sequence shown here is derived from an EMBL/GenBank/DDBJ whole genome shotgun (WGS) entry which is preliminary data.</text>
</comment>
<feature type="chain" id="PRO_5047463957" evidence="4">
    <location>
        <begin position="25"/>
        <end position="370"/>
    </location>
</feature>
<dbReference type="Gene3D" id="2.40.420.20">
    <property type="match status" value="1"/>
</dbReference>
<dbReference type="Gene3D" id="1.10.101.10">
    <property type="entry name" value="PGBD-like superfamily/PGBD"/>
    <property type="match status" value="1"/>
</dbReference>
<evidence type="ECO:0000313" key="6">
    <source>
        <dbReference type="EMBL" id="MFH7595689.1"/>
    </source>
</evidence>
<evidence type="ECO:0000256" key="1">
    <source>
        <dbReference type="ARBA" id="ARBA00004196"/>
    </source>
</evidence>
<name>A0ABW7PBE6_9ACTN</name>
<dbReference type="PANTHER" id="PTHR32347">
    <property type="entry name" value="EFFLUX SYSTEM COMPONENT YKNX-RELATED"/>
    <property type="match status" value="1"/>
</dbReference>